<keyword evidence="7 8" id="KW-0472">Membrane</keyword>
<evidence type="ECO:0000256" key="1">
    <source>
        <dbReference type="ARBA" id="ARBA00004141"/>
    </source>
</evidence>
<dbReference type="GO" id="GO:0006874">
    <property type="term" value="P:intracellular calcium ion homeostasis"/>
    <property type="evidence" value="ECO:0007669"/>
    <property type="project" value="TreeGrafter"/>
</dbReference>
<dbReference type="InterPro" id="IPR004481">
    <property type="entry name" value="K/Na/Ca-exchanger"/>
</dbReference>
<dbReference type="GO" id="GO:0005262">
    <property type="term" value="F:calcium channel activity"/>
    <property type="evidence" value="ECO:0007669"/>
    <property type="project" value="TreeGrafter"/>
</dbReference>
<accession>A0AAV4MP90</accession>
<evidence type="ECO:0000256" key="7">
    <source>
        <dbReference type="ARBA" id="ARBA00023136"/>
    </source>
</evidence>
<evidence type="ECO:0000256" key="4">
    <source>
        <dbReference type="ARBA" id="ARBA00022568"/>
    </source>
</evidence>
<keyword evidence="4" id="KW-0813">Transport</keyword>
<gene>
    <name evidence="10" type="primary">SLC24A3</name>
    <name evidence="10" type="ORF">CEXT_138991</name>
</gene>
<dbReference type="Proteomes" id="UP001054945">
    <property type="component" value="Unassembled WGS sequence"/>
</dbReference>
<evidence type="ECO:0000313" key="11">
    <source>
        <dbReference type="Proteomes" id="UP001054945"/>
    </source>
</evidence>
<keyword evidence="3" id="KW-0050">Antiport</keyword>
<evidence type="ECO:0000256" key="3">
    <source>
        <dbReference type="ARBA" id="ARBA00022449"/>
    </source>
</evidence>
<comment type="caution">
    <text evidence="10">The sequence shown here is derived from an EMBL/GenBank/DDBJ whole genome shotgun (WGS) entry which is preliminary data.</text>
</comment>
<keyword evidence="4" id="KW-0109">Calcium transport</keyword>
<protein>
    <recommendedName>
        <fullName evidence="9">Sodium/calcium exchanger membrane region domain-containing protein</fullName>
    </recommendedName>
</protein>
<evidence type="ECO:0000313" key="10">
    <source>
        <dbReference type="EMBL" id="GIX73608.1"/>
    </source>
</evidence>
<evidence type="ECO:0000256" key="6">
    <source>
        <dbReference type="ARBA" id="ARBA00022989"/>
    </source>
</evidence>
<feature type="transmembrane region" description="Helical" evidence="8">
    <location>
        <begin position="195"/>
        <end position="213"/>
    </location>
</feature>
<dbReference type="GO" id="GO:0005886">
    <property type="term" value="C:plasma membrane"/>
    <property type="evidence" value="ECO:0007669"/>
    <property type="project" value="TreeGrafter"/>
</dbReference>
<dbReference type="PANTHER" id="PTHR10846">
    <property type="entry name" value="SODIUM/POTASSIUM/CALCIUM EXCHANGER"/>
    <property type="match status" value="1"/>
</dbReference>
<feature type="transmembrane region" description="Helical" evidence="8">
    <location>
        <begin position="84"/>
        <end position="102"/>
    </location>
</feature>
<evidence type="ECO:0000256" key="5">
    <source>
        <dbReference type="ARBA" id="ARBA00022692"/>
    </source>
</evidence>
<sequence length="259" mass="28514">MGPKTSTKRPTEGKKKILFLILPLVALCIGLYKQKDNEIKRKEGQILPTVAAKDTAKDELQCVPPAINEFPEDVFTQEQRRGGFVAIHLAATLYLCLVLAIVCDQFFVPTLEIIAEALNVPVDVAGATFMAIGTSSPELYSAVIGESSFVTEGDIGIGTIVGSAVFNILGVTSVTGLLLWNQESSVDWFPISRDCLVYIFSVTTLICIIQDNVVTSLESVLLMMMFGVYITVMYFNSSIKEWGKVRWGYSQMVEEEPPR</sequence>
<dbReference type="GO" id="GO:0008273">
    <property type="term" value="F:calcium, potassium:sodium antiporter activity"/>
    <property type="evidence" value="ECO:0007669"/>
    <property type="project" value="TreeGrafter"/>
</dbReference>
<organism evidence="10 11">
    <name type="scientific">Caerostris extrusa</name>
    <name type="common">Bark spider</name>
    <name type="synonym">Caerostris bankana</name>
    <dbReference type="NCBI Taxonomy" id="172846"/>
    <lineage>
        <taxon>Eukaryota</taxon>
        <taxon>Metazoa</taxon>
        <taxon>Ecdysozoa</taxon>
        <taxon>Arthropoda</taxon>
        <taxon>Chelicerata</taxon>
        <taxon>Arachnida</taxon>
        <taxon>Araneae</taxon>
        <taxon>Araneomorphae</taxon>
        <taxon>Entelegynae</taxon>
        <taxon>Araneoidea</taxon>
        <taxon>Araneidae</taxon>
        <taxon>Caerostris</taxon>
    </lineage>
</organism>
<dbReference type="EMBL" id="BPLR01019968">
    <property type="protein sequence ID" value="GIX73608.1"/>
    <property type="molecule type" value="Genomic_DNA"/>
</dbReference>
<keyword evidence="4" id="KW-0106">Calcium</keyword>
<dbReference type="Pfam" id="PF01699">
    <property type="entry name" value="Na_Ca_ex"/>
    <property type="match status" value="1"/>
</dbReference>
<feature type="transmembrane region" description="Helical" evidence="8">
    <location>
        <begin position="155"/>
        <end position="180"/>
    </location>
</feature>
<evidence type="ECO:0000256" key="8">
    <source>
        <dbReference type="SAM" id="Phobius"/>
    </source>
</evidence>
<keyword evidence="11" id="KW-1185">Reference proteome</keyword>
<dbReference type="InterPro" id="IPR044880">
    <property type="entry name" value="NCX_ion-bd_dom_sf"/>
</dbReference>
<keyword evidence="6 8" id="KW-1133">Transmembrane helix</keyword>
<keyword evidence="4" id="KW-0406">Ion transport</keyword>
<evidence type="ECO:0000256" key="2">
    <source>
        <dbReference type="ARBA" id="ARBA00005364"/>
    </source>
</evidence>
<dbReference type="InterPro" id="IPR004837">
    <property type="entry name" value="NaCa_Exmemb"/>
</dbReference>
<comment type="similarity">
    <text evidence="2">Belongs to the Ca(2+):cation antiporter (CaCA) (TC 2.A.19) family. SLC24A subfamily.</text>
</comment>
<evidence type="ECO:0000259" key="9">
    <source>
        <dbReference type="Pfam" id="PF01699"/>
    </source>
</evidence>
<feature type="domain" description="Sodium/calcium exchanger membrane region" evidence="9">
    <location>
        <begin position="89"/>
        <end position="234"/>
    </location>
</feature>
<name>A0AAV4MP90_CAEEX</name>
<feature type="transmembrane region" description="Helical" evidence="8">
    <location>
        <begin position="219"/>
        <end position="236"/>
    </location>
</feature>
<reference evidence="10 11" key="1">
    <citation type="submission" date="2021-06" db="EMBL/GenBank/DDBJ databases">
        <title>Caerostris extrusa draft genome.</title>
        <authorList>
            <person name="Kono N."/>
            <person name="Arakawa K."/>
        </authorList>
    </citation>
    <scope>NUCLEOTIDE SEQUENCE [LARGE SCALE GENOMIC DNA]</scope>
</reference>
<dbReference type="Gene3D" id="1.20.1420.30">
    <property type="entry name" value="NCX, central ion-binding region"/>
    <property type="match status" value="1"/>
</dbReference>
<feature type="transmembrane region" description="Helical" evidence="8">
    <location>
        <begin position="16"/>
        <end position="32"/>
    </location>
</feature>
<keyword evidence="5 8" id="KW-0812">Transmembrane</keyword>
<dbReference type="AlphaFoldDB" id="A0AAV4MP90"/>
<proteinExistence type="inferred from homology"/>
<comment type="subcellular location">
    <subcellularLocation>
        <location evidence="1">Membrane</location>
        <topology evidence="1">Multi-pass membrane protein</topology>
    </subcellularLocation>
</comment>
<dbReference type="PANTHER" id="PTHR10846:SF73">
    <property type="entry name" value="SODIUM_CALCIUM EXCHANGER MEMBRANE REGION DOMAIN-CONTAINING PROTEIN"/>
    <property type="match status" value="1"/>
</dbReference>